<evidence type="ECO:0000313" key="2">
    <source>
        <dbReference type="EMBL" id="MFC6020499.1"/>
    </source>
</evidence>
<reference evidence="3" key="1">
    <citation type="journal article" date="2019" name="Int. J. Syst. Evol. Microbiol.">
        <title>The Global Catalogue of Microorganisms (GCM) 10K type strain sequencing project: providing services to taxonomists for standard genome sequencing and annotation.</title>
        <authorList>
            <consortium name="The Broad Institute Genomics Platform"/>
            <consortium name="The Broad Institute Genome Sequencing Center for Infectious Disease"/>
            <person name="Wu L."/>
            <person name="Ma J."/>
        </authorList>
    </citation>
    <scope>NUCLEOTIDE SEQUENCE [LARGE SCALE GENOMIC DNA]</scope>
    <source>
        <strain evidence="3">ZS-35-S2</strain>
    </source>
</reference>
<evidence type="ECO:0000313" key="3">
    <source>
        <dbReference type="Proteomes" id="UP001596203"/>
    </source>
</evidence>
<dbReference type="Proteomes" id="UP001596203">
    <property type="component" value="Unassembled WGS sequence"/>
</dbReference>
<feature type="compositionally biased region" description="Gly residues" evidence="1">
    <location>
        <begin position="39"/>
        <end position="61"/>
    </location>
</feature>
<proteinExistence type="predicted"/>
<comment type="caution">
    <text evidence="2">The sequence shown here is derived from an EMBL/GenBank/DDBJ whole genome shotgun (WGS) entry which is preliminary data.</text>
</comment>
<evidence type="ECO:0000256" key="1">
    <source>
        <dbReference type="SAM" id="MobiDB-lite"/>
    </source>
</evidence>
<gene>
    <name evidence="2" type="ORF">ACFP2T_30555</name>
</gene>
<feature type="region of interest" description="Disordered" evidence="1">
    <location>
        <begin position="39"/>
        <end position="69"/>
    </location>
</feature>
<dbReference type="EMBL" id="JBHSPR010000032">
    <property type="protein sequence ID" value="MFC6020499.1"/>
    <property type="molecule type" value="Genomic_DNA"/>
</dbReference>
<name>A0ABW1KHR7_9ACTN</name>
<keyword evidence="3" id="KW-1185">Reference proteome</keyword>
<organism evidence="2 3">
    <name type="scientific">Plantactinospora solaniradicis</name>
    <dbReference type="NCBI Taxonomy" id="1723736"/>
    <lineage>
        <taxon>Bacteria</taxon>
        <taxon>Bacillati</taxon>
        <taxon>Actinomycetota</taxon>
        <taxon>Actinomycetes</taxon>
        <taxon>Micromonosporales</taxon>
        <taxon>Micromonosporaceae</taxon>
        <taxon>Plantactinospora</taxon>
    </lineage>
</organism>
<sequence>MVYVRLEREWTDGDGVGRSPGDMIDVDAATLAKLQAAGIVGGEGPDWPGPTGGGEGGGGGSTTNWPGST</sequence>
<accession>A0ABW1KHR7</accession>
<protein>
    <submittedName>
        <fullName evidence="2">Uncharacterized protein</fullName>
    </submittedName>
</protein>
<dbReference type="RefSeq" id="WP_377427784.1">
    <property type="nucleotide sequence ID" value="NZ_JBHSPR010000032.1"/>
</dbReference>